<dbReference type="EMBL" id="JAMZIH010005298">
    <property type="protein sequence ID" value="KAJ1675455.1"/>
    <property type="molecule type" value="Genomic_DNA"/>
</dbReference>
<accession>A0ACC1HFR9</accession>
<reference evidence="1" key="1">
    <citation type="submission" date="2022-06" db="EMBL/GenBank/DDBJ databases">
        <title>Phylogenomic reconstructions and comparative analyses of Kickxellomycotina fungi.</title>
        <authorList>
            <person name="Reynolds N.K."/>
            <person name="Stajich J.E."/>
            <person name="Barry K."/>
            <person name="Grigoriev I.V."/>
            <person name="Crous P."/>
            <person name="Smith M.E."/>
        </authorList>
    </citation>
    <scope>NUCLEOTIDE SEQUENCE</scope>
    <source>
        <strain evidence="1">RSA 2271</strain>
    </source>
</reference>
<gene>
    <name evidence="1" type="ORF">EV182_001236</name>
</gene>
<name>A0ACC1HFR9_9FUNG</name>
<organism evidence="1 2">
    <name type="scientific">Spiromyces aspiralis</name>
    <dbReference type="NCBI Taxonomy" id="68401"/>
    <lineage>
        <taxon>Eukaryota</taxon>
        <taxon>Fungi</taxon>
        <taxon>Fungi incertae sedis</taxon>
        <taxon>Zoopagomycota</taxon>
        <taxon>Kickxellomycotina</taxon>
        <taxon>Kickxellomycetes</taxon>
        <taxon>Kickxellales</taxon>
        <taxon>Kickxellaceae</taxon>
        <taxon>Spiromyces</taxon>
    </lineage>
</organism>
<comment type="caution">
    <text evidence="1">The sequence shown here is derived from an EMBL/GenBank/DDBJ whole genome shotgun (WGS) entry which is preliminary data.</text>
</comment>
<protein>
    <submittedName>
        <fullName evidence="1">Uncharacterized protein</fullName>
    </submittedName>
</protein>
<sequence>MESTRHVYLPDSCLPAAITSIRVVKDQELRKGDVICIYEHTAPEVADIDGPVPKDAPKVLRRDILYSSYEGKIG</sequence>
<proteinExistence type="predicted"/>
<evidence type="ECO:0000313" key="1">
    <source>
        <dbReference type="EMBL" id="KAJ1675455.1"/>
    </source>
</evidence>
<dbReference type="Proteomes" id="UP001145114">
    <property type="component" value="Unassembled WGS sequence"/>
</dbReference>
<keyword evidence="2" id="KW-1185">Reference proteome</keyword>
<feature type="non-terminal residue" evidence="1">
    <location>
        <position position="74"/>
    </location>
</feature>
<evidence type="ECO:0000313" key="2">
    <source>
        <dbReference type="Proteomes" id="UP001145114"/>
    </source>
</evidence>